<evidence type="ECO:0000313" key="2">
    <source>
        <dbReference type="Proteomes" id="UP001162483"/>
    </source>
</evidence>
<gene>
    <name evidence="1" type="ORF">SPARVUS_LOCUS15939279</name>
</gene>
<comment type="caution">
    <text evidence="1">The sequence shown here is derived from an EMBL/GenBank/DDBJ whole genome shotgun (WGS) entry which is preliminary data.</text>
</comment>
<organism evidence="1 2">
    <name type="scientific">Staurois parvus</name>
    <dbReference type="NCBI Taxonomy" id="386267"/>
    <lineage>
        <taxon>Eukaryota</taxon>
        <taxon>Metazoa</taxon>
        <taxon>Chordata</taxon>
        <taxon>Craniata</taxon>
        <taxon>Vertebrata</taxon>
        <taxon>Euteleostomi</taxon>
        <taxon>Amphibia</taxon>
        <taxon>Batrachia</taxon>
        <taxon>Anura</taxon>
        <taxon>Neobatrachia</taxon>
        <taxon>Ranoidea</taxon>
        <taxon>Ranidae</taxon>
        <taxon>Staurois</taxon>
    </lineage>
</organism>
<dbReference type="Proteomes" id="UP001162483">
    <property type="component" value="Unassembled WGS sequence"/>
</dbReference>
<name>A0ABN9HE58_9NEOB</name>
<sequence length="59" mass="7081">MVMVGKNFSLLLGFSLLKHCKYMQVCKRRKQLKTEKSCRMEQRREQLLQRGFFTRLKAG</sequence>
<keyword evidence="2" id="KW-1185">Reference proteome</keyword>
<accession>A0ABN9HE58</accession>
<evidence type="ECO:0000313" key="1">
    <source>
        <dbReference type="EMBL" id="CAI9620084.1"/>
    </source>
</evidence>
<proteinExistence type="predicted"/>
<reference evidence="1" key="1">
    <citation type="submission" date="2023-05" db="EMBL/GenBank/DDBJ databases">
        <authorList>
            <person name="Stuckert A."/>
        </authorList>
    </citation>
    <scope>NUCLEOTIDE SEQUENCE</scope>
</reference>
<protein>
    <submittedName>
        <fullName evidence="1">Uncharacterized protein</fullName>
    </submittedName>
</protein>
<dbReference type="EMBL" id="CATNWA010020845">
    <property type="protein sequence ID" value="CAI9620084.1"/>
    <property type="molecule type" value="Genomic_DNA"/>
</dbReference>